<evidence type="ECO:0000313" key="3">
    <source>
        <dbReference type="Proteomes" id="UP000298030"/>
    </source>
</evidence>
<keyword evidence="3" id="KW-1185">Reference proteome</keyword>
<protein>
    <submittedName>
        <fullName evidence="2">Uncharacterized protein</fullName>
    </submittedName>
</protein>
<dbReference type="STRING" id="71717.A0A4Y7SB90"/>
<feature type="region of interest" description="Disordered" evidence="1">
    <location>
        <begin position="182"/>
        <end position="203"/>
    </location>
</feature>
<feature type="region of interest" description="Disordered" evidence="1">
    <location>
        <begin position="121"/>
        <end position="162"/>
    </location>
</feature>
<gene>
    <name evidence="2" type="ORF">FA13DRAFT_1803470</name>
</gene>
<feature type="region of interest" description="Disordered" evidence="1">
    <location>
        <begin position="31"/>
        <end position="80"/>
    </location>
</feature>
<evidence type="ECO:0000256" key="1">
    <source>
        <dbReference type="SAM" id="MobiDB-lite"/>
    </source>
</evidence>
<feature type="compositionally biased region" description="Pro residues" evidence="1">
    <location>
        <begin position="64"/>
        <end position="78"/>
    </location>
</feature>
<organism evidence="2 3">
    <name type="scientific">Coprinellus micaceus</name>
    <name type="common">Glistening ink-cap mushroom</name>
    <name type="synonym">Coprinus micaceus</name>
    <dbReference type="NCBI Taxonomy" id="71717"/>
    <lineage>
        <taxon>Eukaryota</taxon>
        <taxon>Fungi</taxon>
        <taxon>Dikarya</taxon>
        <taxon>Basidiomycota</taxon>
        <taxon>Agaricomycotina</taxon>
        <taxon>Agaricomycetes</taxon>
        <taxon>Agaricomycetidae</taxon>
        <taxon>Agaricales</taxon>
        <taxon>Agaricineae</taxon>
        <taxon>Psathyrellaceae</taxon>
        <taxon>Coprinellus</taxon>
    </lineage>
</organism>
<sequence>MLKSGDVLANSWLQNPNIDLSQIPPVAVNEGANRLLPLPPHPSSSSTTSNTHPKQRMADTANPLQPPMPTQPAPPPTQTLPAREIFHETQAAIRPLVNAVRTQEELDDLLDTIQHVRAQQEALRNEDTLHDPPTLNPKGRPRTQRLTGPTEGPPRGGGGLAMGLRLGLGLRLRSTTTYIDLNLNPNPLSDGGSSRKHTSSEGK</sequence>
<evidence type="ECO:0000313" key="2">
    <source>
        <dbReference type="EMBL" id="TEB18462.1"/>
    </source>
</evidence>
<comment type="caution">
    <text evidence="2">The sequence shown here is derived from an EMBL/GenBank/DDBJ whole genome shotgun (WGS) entry which is preliminary data.</text>
</comment>
<reference evidence="2 3" key="1">
    <citation type="journal article" date="2019" name="Nat. Ecol. Evol.">
        <title>Megaphylogeny resolves global patterns of mushroom evolution.</title>
        <authorList>
            <person name="Varga T."/>
            <person name="Krizsan K."/>
            <person name="Foldi C."/>
            <person name="Dima B."/>
            <person name="Sanchez-Garcia M."/>
            <person name="Sanchez-Ramirez S."/>
            <person name="Szollosi G.J."/>
            <person name="Szarkandi J.G."/>
            <person name="Papp V."/>
            <person name="Albert L."/>
            <person name="Andreopoulos W."/>
            <person name="Angelini C."/>
            <person name="Antonin V."/>
            <person name="Barry K.W."/>
            <person name="Bougher N.L."/>
            <person name="Buchanan P."/>
            <person name="Buyck B."/>
            <person name="Bense V."/>
            <person name="Catcheside P."/>
            <person name="Chovatia M."/>
            <person name="Cooper J."/>
            <person name="Damon W."/>
            <person name="Desjardin D."/>
            <person name="Finy P."/>
            <person name="Geml J."/>
            <person name="Haridas S."/>
            <person name="Hughes K."/>
            <person name="Justo A."/>
            <person name="Karasinski D."/>
            <person name="Kautmanova I."/>
            <person name="Kiss B."/>
            <person name="Kocsube S."/>
            <person name="Kotiranta H."/>
            <person name="LaButti K.M."/>
            <person name="Lechner B.E."/>
            <person name="Liimatainen K."/>
            <person name="Lipzen A."/>
            <person name="Lukacs Z."/>
            <person name="Mihaltcheva S."/>
            <person name="Morgado L.N."/>
            <person name="Niskanen T."/>
            <person name="Noordeloos M.E."/>
            <person name="Ohm R.A."/>
            <person name="Ortiz-Santana B."/>
            <person name="Ovrebo C."/>
            <person name="Racz N."/>
            <person name="Riley R."/>
            <person name="Savchenko A."/>
            <person name="Shiryaev A."/>
            <person name="Soop K."/>
            <person name="Spirin V."/>
            <person name="Szebenyi C."/>
            <person name="Tomsovsky M."/>
            <person name="Tulloss R.E."/>
            <person name="Uehling J."/>
            <person name="Grigoriev I.V."/>
            <person name="Vagvolgyi C."/>
            <person name="Papp T."/>
            <person name="Martin F.M."/>
            <person name="Miettinen O."/>
            <person name="Hibbett D.S."/>
            <person name="Nagy L.G."/>
        </authorList>
    </citation>
    <scope>NUCLEOTIDE SEQUENCE [LARGE SCALE GENOMIC DNA]</scope>
    <source>
        <strain evidence="2 3">FP101781</strain>
    </source>
</reference>
<proteinExistence type="predicted"/>
<dbReference type="OrthoDB" id="3018493at2759"/>
<dbReference type="EMBL" id="QPFP01000250">
    <property type="protein sequence ID" value="TEB18462.1"/>
    <property type="molecule type" value="Genomic_DNA"/>
</dbReference>
<dbReference type="Proteomes" id="UP000298030">
    <property type="component" value="Unassembled WGS sequence"/>
</dbReference>
<feature type="compositionally biased region" description="Low complexity" evidence="1">
    <location>
        <begin position="43"/>
        <end position="52"/>
    </location>
</feature>
<accession>A0A4Y7SB90</accession>
<dbReference type="AlphaFoldDB" id="A0A4Y7SB90"/>
<name>A0A4Y7SB90_COPMI</name>